<keyword evidence="6" id="KW-0378">Hydrolase</keyword>
<dbReference type="EC" id="3.1.3.7" evidence="3"/>
<comment type="caution">
    <text evidence="19">The sequence shown here is derived from an EMBL/GenBank/DDBJ whole genome shotgun (WGS) entry which is preliminary data.</text>
</comment>
<evidence type="ECO:0000256" key="12">
    <source>
        <dbReference type="ARBA" id="ARBA00044478"/>
    </source>
</evidence>
<name>A0A811K5Y4_9BILA</name>
<keyword evidence="7 18" id="KW-0460">Magnesium</keyword>
<proteinExistence type="inferred from homology"/>
<feature type="binding site" evidence="18">
    <location>
        <position position="119"/>
    </location>
    <ligand>
        <name>Mg(2+)</name>
        <dbReference type="ChEBI" id="CHEBI:18420"/>
        <label>1</label>
        <note>catalytic</note>
    </ligand>
</feature>
<dbReference type="EMBL" id="CAJFDH010000002">
    <property type="protein sequence ID" value="CAD5211428.1"/>
    <property type="molecule type" value="Genomic_DNA"/>
</dbReference>
<evidence type="ECO:0000256" key="15">
    <source>
        <dbReference type="ARBA" id="ARBA00044519"/>
    </source>
</evidence>
<dbReference type="GO" id="GO:0004441">
    <property type="term" value="F:inositol-1,4-bisphosphate 1-phosphatase activity"/>
    <property type="evidence" value="ECO:0007669"/>
    <property type="project" value="UniProtKB-EC"/>
</dbReference>
<dbReference type="PANTHER" id="PTHR43028">
    <property type="entry name" value="3'(2'),5'-BISPHOSPHATE NUCLEOTIDASE 1"/>
    <property type="match status" value="1"/>
</dbReference>
<dbReference type="EMBL" id="CAJFCW020000002">
    <property type="protein sequence ID" value="CAG9093450.1"/>
    <property type="molecule type" value="Genomic_DNA"/>
</dbReference>
<evidence type="ECO:0000256" key="3">
    <source>
        <dbReference type="ARBA" id="ARBA00012633"/>
    </source>
</evidence>
<evidence type="ECO:0000256" key="9">
    <source>
        <dbReference type="ARBA" id="ARBA00041815"/>
    </source>
</evidence>
<evidence type="ECO:0000256" key="16">
    <source>
        <dbReference type="ARBA" id="ARBA00044544"/>
    </source>
</evidence>
<evidence type="ECO:0000256" key="17">
    <source>
        <dbReference type="ARBA" id="ARBA00044554"/>
    </source>
</evidence>
<evidence type="ECO:0000256" key="4">
    <source>
        <dbReference type="ARBA" id="ARBA00022671"/>
    </source>
</evidence>
<dbReference type="FunFam" id="3.30.540.10:FF:000012">
    <property type="entry name" value="Blast:Putative inositol monophosphatase 3"/>
    <property type="match status" value="1"/>
</dbReference>
<reference evidence="19" key="1">
    <citation type="submission" date="2020-09" db="EMBL/GenBank/DDBJ databases">
        <authorList>
            <person name="Kikuchi T."/>
        </authorList>
    </citation>
    <scope>NUCLEOTIDE SEQUENCE</scope>
    <source>
        <strain evidence="19">SH1</strain>
    </source>
</reference>
<evidence type="ECO:0000256" key="14">
    <source>
        <dbReference type="ARBA" id="ARBA00044484"/>
    </source>
</evidence>
<comment type="cofactor">
    <cofactor evidence="1 18">
        <name>Mg(2+)</name>
        <dbReference type="ChEBI" id="CHEBI:18420"/>
    </cofactor>
</comment>
<dbReference type="Gene3D" id="3.40.190.80">
    <property type="match status" value="1"/>
</dbReference>
<feature type="binding site" evidence="18">
    <location>
        <position position="121"/>
    </location>
    <ligand>
        <name>Mg(2+)</name>
        <dbReference type="ChEBI" id="CHEBI:18420"/>
        <label>1</label>
        <note>catalytic</note>
    </ligand>
</feature>
<sequence length="318" mass="33871">MFQKAAVLTRLVASSVKIAQKAGNVIKAVTATADLKIVDKGKNGELDIQTEADRSAQYCIEKSLQTKFDNKLVIIGEEEVTSAVPDLELDVDGDVLKLDGKLTGELRDAKLEDFVVWVDPLDGTSEFAKAVKTMSDVLVQVTVLIGICYKGRSVGGVIHQPFYGNNGRTIWGIVGVGTYGVHVLKATEKKVIVTTRSHLTPQVTRALDTLKGKGLCDEVKQVGGAGFKVLQCLDGATAYVFASAGCKKWDTAGPEACLRAAGGDLTDISGRNLCYDAHVQHLNSGGVLATAPGVSHADYVNAITDDLKKELPEIVSKQ</sequence>
<protein>
    <recommendedName>
        <fullName evidence="8">3'(2'),5'-bisphosphate nucleotidase 1</fullName>
        <ecNumber evidence="15">3.1.3.57</ecNumber>
        <ecNumber evidence="3">3.1.3.7</ecNumber>
    </recommendedName>
    <alternativeName>
        <fullName evidence="16">3'-phosphoadenosine 5'-phosphate phosphatase</fullName>
    </alternativeName>
    <alternativeName>
        <fullName evidence="9">Bisphosphate 3'-nucleotidase 1</fullName>
    </alternativeName>
    <alternativeName>
        <fullName evidence="17">Inositol-polyphosphate 1-phosphatase</fullName>
    </alternativeName>
</protein>
<comment type="catalytic activity">
    <reaction evidence="13">
        <text>adenosine 3',5'-bisphosphate + H2O = AMP + phosphate</text>
        <dbReference type="Rhea" id="RHEA:10040"/>
        <dbReference type="ChEBI" id="CHEBI:15377"/>
        <dbReference type="ChEBI" id="CHEBI:43474"/>
        <dbReference type="ChEBI" id="CHEBI:58343"/>
        <dbReference type="ChEBI" id="CHEBI:456215"/>
        <dbReference type="EC" id="3.1.3.7"/>
    </reaction>
    <physiologicalReaction direction="left-to-right" evidence="13">
        <dbReference type="Rhea" id="RHEA:10041"/>
    </physiologicalReaction>
</comment>
<evidence type="ECO:0000313" key="19">
    <source>
        <dbReference type="EMBL" id="CAD5211428.1"/>
    </source>
</evidence>
<dbReference type="SUPFAM" id="SSF56655">
    <property type="entry name" value="Carbohydrate phosphatase"/>
    <property type="match status" value="1"/>
</dbReference>
<dbReference type="Proteomes" id="UP000783686">
    <property type="component" value="Unassembled WGS sequence"/>
</dbReference>
<evidence type="ECO:0000256" key="2">
    <source>
        <dbReference type="ARBA" id="ARBA00009759"/>
    </source>
</evidence>
<feature type="binding site" evidence="18">
    <location>
        <position position="122"/>
    </location>
    <ligand>
        <name>Mg(2+)</name>
        <dbReference type="ChEBI" id="CHEBI:18420"/>
        <label>1</label>
        <note>catalytic</note>
    </ligand>
</feature>
<evidence type="ECO:0000256" key="8">
    <source>
        <dbReference type="ARBA" id="ARBA00040342"/>
    </source>
</evidence>
<dbReference type="GO" id="GO:0005737">
    <property type="term" value="C:cytoplasm"/>
    <property type="evidence" value="ECO:0007669"/>
    <property type="project" value="UniProtKB-ARBA"/>
</dbReference>
<dbReference type="Proteomes" id="UP000614601">
    <property type="component" value="Unassembled WGS sequence"/>
</dbReference>
<keyword evidence="5 18" id="KW-0479">Metal-binding</keyword>
<keyword evidence="20" id="KW-1185">Reference proteome</keyword>
<dbReference type="GO" id="GO:0008441">
    <property type="term" value="F:3'(2'),5'-bisphosphate nucleotidase activity"/>
    <property type="evidence" value="ECO:0007669"/>
    <property type="project" value="UniProtKB-EC"/>
</dbReference>
<feature type="binding site" evidence="18">
    <location>
        <position position="250"/>
    </location>
    <ligand>
        <name>Mg(2+)</name>
        <dbReference type="ChEBI" id="CHEBI:18420"/>
        <label>1</label>
        <note>catalytic</note>
    </ligand>
</feature>
<dbReference type="InterPro" id="IPR000760">
    <property type="entry name" value="Inositol_monophosphatase-like"/>
</dbReference>
<evidence type="ECO:0000256" key="1">
    <source>
        <dbReference type="ARBA" id="ARBA00001946"/>
    </source>
</evidence>
<evidence type="ECO:0000256" key="13">
    <source>
        <dbReference type="ARBA" id="ARBA00044479"/>
    </source>
</evidence>
<dbReference type="Gene3D" id="3.30.540.10">
    <property type="entry name" value="Fructose-1,6-Bisphosphatase, subunit A, domain 1"/>
    <property type="match status" value="1"/>
</dbReference>
<dbReference type="OrthoDB" id="411145at2759"/>
<evidence type="ECO:0000256" key="5">
    <source>
        <dbReference type="ARBA" id="ARBA00022723"/>
    </source>
</evidence>
<comment type="catalytic activity">
    <reaction evidence="11">
        <text>adenosine 2',5'-bisphosphate + H2O = AMP + phosphate</text>
        <dbReference type="Rhea" id="RHEA:77643"/>
        <dbReference type="ChEBI" id="CHEBI:15377"/>
        <dbReference type="ChEBI" id="CHEBI:43474"/>
        <dbReference type="ChEBI" id="CHEBI:194156"/>
        <dbReference type="ChEBI" id="CHEBI:456215"/>
        <dbReference type="EC" id="3.1.3.7"/>
    </reaction>
    <physiologicalReaction direction="left-to-right" evidence="11">
        <dbReference type="Rhea" id="RHEA:77644"/>
    </physiologicalReaction>
</comment>
<dbReference type="PROSITE" id="PS00629">
    <property type="entry name" value="IMP_1"/>
    <property type="match status" value="1"/>
</dbReference>
<evidence type="ECO:0000256" key="6">
    <source>
        <dbReference type="ARBA" id="ARBA00022801"/>
    </source>
</evidence>
<comment type="catalytic activity">
    <reaction evidence="12">
        <text>1D-myo-inositol 1,4-bisphosphate + H2O = 1D-myo-inositol 4-phosphate + phosphate</text>
        <dbReference type="Rhea" id="RHEA:15553"/>
        <dbReference type="ChEBI" id="CHEBI:15377"/>
        <dbReference type="ChEBI" id="CHEBI:43474"/>
        <dbReference type="ChEBI" id="CHEBI:58282"/>
        <dbReference type="ChEBI" id="CHEBI:58469"/>
        <dbReference type="EC" id="3.1.3.57"/>
    </reaction>
    <physiologicalReaction direction="left-to-right" evidence="12">
        <dbReference type="Rhea" id="RHEA:15554"/>
    </physiologicalReaction>
</comment>
<dbReference type="InterPro" id="IPR050725">
    <property type="entry name" value="CysQ/Inositol_MonoPase"/>
</dbReference>
<comment type="catalytic activity">
    <reaction evidence="10">
        <text>1D-myo-inositol 1,3,4-trisphosphate + H2O = 1D-myo-inositol 3,4-bisphosphate + phosphate</text>
        <dbReference type="Rhea" id="RHEA:70319"/>
        <dbReference type="ChEBI" id="CHEBI:15377"/>
        <dbReference type="ChEBI" id="CHEBI:43474"/>
        <dbReference type="ChEBI" id="CHEBI:58414"/>
        <dbReference type="ChEBI" id="CHEBI:83241"/>
    </reaction>
    <physiologicalReaction direction="left-to-right" evidence="10">
        <dbReference type="Rhea" id="RHEA:70320"/>
    </physiologicalReaction>
</comment>
<organism evidence="19 20">
    <name type="scientific">Bursaphelenchus okinawaensis</name>
    <dbReference type="NCBI Taxonomy" id="465554"/>
    <lineage>
        <taxon>Eukaryota</taxon>
        <taxon>Metazoa</taxon>
        <taxon>Ecdysozoa</taxon>
        <taxon>Nematoda</taxon>
        <taxon>Chromadorea</taxon>
        <taxon>Rhabditida</taxon>
        <taxon>Tylenchina</taxon>
        <taxon>Tylenchomorpha</taxon>
        <taxon>Aphelenchoidea</taxon>
        <taxon>Aphelenchoididae</taxon>
        <taxon>Bursaphelenchus</taxon>
    </lineage>
</organism>
<keyword evidence="4" id="KW-0452">Lithium</keyword>
<feature type="binding site" evidence="18">
    <location>
        <position position="77"/>
    </location>
    <ligand>
        <name>Mg(2+)</name>
        <dbReference type="ChEBI" id="CHEBI:18420"/>
        <label>1</label>
        <note>catalytic</note>
    </ligand>
</feature>
<comment type="similarity">
    <text evidence="2">Belongs to the inositol monophosphatase superfamily.</text>
</comment>
<accession>A0A811K5Y4</accession>
<gene>
    <name evidence="19" type="ORF">BOKJ2_LOCUS3689</name>
</gene>
<dbReference type="InterPro" id="IPR020583">
    <property type="entry name" value="Inositol_monoP_metal-BS"/>
</dbReference>
<dbReference type="AlphaFoldDB" id="A0A811K5Y4"/>
<dbReference type="GO" id="GO:0046872">
    <property type="term" value="F:metal ion binding"/>
    <property type="evidence" value="ECO:0007669"/>
    <property type="project" value="UniProtKB-KW"/>
</dbReference>
<dbReference type="Pfam" id="PF00459">
    <property type="entry name" value="Inositol_P"/>
    <property type="match status" value="1"/>
</dbReference>
<evidence type="ECO:0000256" key="7">
    <source>
        <dbReference type="ARBA" id="ARBA00022842"/>
    </source>
</evidence>
<dbReference type="FunFam" id="3.40.190.80:FF:000006">
    <property type="entry name" value="Bisphosphate nucleotidase 1"/>
    <property type="match status" value="1"/>
</dbReference>
<evidence type="ECO:0000256" key="10">
    <source>
        <dbReference type="ARBA" id="ARBA00044465"/>
    </source>
</evidence>
<dbReference type="EC" id="3.1.3.57" evidence="15"/>
<evidence type="ECO:0000313" key="20">
    <source>
        <dbReference type="Proteomes" id="UP000614601"/>
    </source>
</evidence>
<dbReference type="PANTHER" id="PTHR43028:SF5">
    <property type="entry name" value="3'(2'),5'-BISPHOSPHATE NUCLEOTIDASE 1"/>
    <property type="match status" value="1"/>
</dbReference>
<evidence type="ECO:0000256" key="18">
    <source>
        <dbReference type="PIRSR" id="PIRSR600760-2"/>
    </source>
</evidence>
<comment type="catalytic activity">
    <reaction evidence="14">
        <text>3'-phosphoadenylyl sulfate + H2O = adenosine 5'-phosphosulfate + phosphate</text>
        <dbReference type="Rhea" id="RHEA:77639"/>
        <dbReference type="ChEBI" id="CHEBI:15377"/>
        <dbReference type="ChEBI" id="CHEBI:43474"/>
        <dbReference type="ChEBI" id="CHEBI:58243"/>
        <dbReference type="ChEBI" id="CHEBI:58339"/>
        <dbReference type="EC" id="3.1.3.7"/>
    </reaction>
    <physiologicalReaction direction="left-to-right" evidence="14">
        <dbReference type="Rhea" id="RHEA:77640"/>
    </physiologicalReaction>
</comment>
<evidence type="ECO:0000256" key="11">
    <source>
        <dbReference type="ARBA" id="ARBA00044466"/>
    </source>
</evidence>